<dbReference type="InterPro" id="IPR050770">
    <property type="entry name" value="Intradiol_RC_Dioxygenase"/>
</dbReference>
<keyword evidence="3" id="KW-0479">Metal-binding</keyword>
<dbReference type="PROSITE" id="PS00083">
    <property type="entry name" value="INTRADIOL_DIOXYGENAS"/>
    <property type="match status" value="1"/>
</dbReference>
<name>A0ABU3UE76_9ACTN</name>
<dbReference type="EMBL" id="JARAKF010000001">
    <property type="protein sequence ID" value="MDU8992231.1"/>
    <property type="molecule type" value="Genomic_DNA"/>
</dbReference>
<proteinExistence type="inferred from homology"/>
<evidence type="ECO:0000256" key="3">
    <source>
        <dbReference type="ARBA" id="ARBA00022723"/>
    </source>
</evidence>
<dbReference type="SUPFAM" id="SSF49482">
    <property type="entry name" value="Aromatic compound dioxygenase"/>
    <property type="match status" value="1"/>
</dbReference>
<evidence type="ECO:0000256" key="5">
    <source>
        <dbReference type="ARBA" id="ARBA00023002"/>
    </source>
</evidence>
<evidence type="ECO:0000256" key="4">
    <source>
        <dbReference type="ARBA" id="ARBA00022964"/>
    </source>
</evidence>
<organism evidence="8 9">
    <name type="scientific">Streptomyces mirabilis</name>
    <dbReference type="NCBI Taxonomy" id="68239"/>
    <lineage>
        <taxon>Bacteria</taxon>
        <taxon>Bacillati</taxon>
        <taxon>Actinomycetota</taxon>
        <taxon>Actinomycetes</taxon>
        <taxon>Kitasatosporales</taxon>
        <taxon>Streptomycetaceae</taxon>
        <taxon>Streptomyces</taxon>
    </lineage>
</organism>
<evidence type="ECO:0000313" key="9">
    <source>
        <dbReference type="Proteomes" id="UP001257627"/>
    </source>
</evidence>
<keyword evidence="6" id="KW-0408">Iron</keyword>
<sequence>MRDLTSDTITEAVIATMRDTKDSRLAEILESLVRHLHSFVRDVEPTEEEWARGVDFLTRTGQMCTPTRQEFILLSDVLGITMLVDALGNRRPAEATQNSVLGPFFREDRPQHADAADISAGLPGTPLFFEGRVVNREGAPVTGAAVDVWHSDSEGHYDVDVPGQVDTAMRALFRTDERGHFSFRSIRPSSYPIPADGPVGELLSATSRSPMRPAHVHLLIKAPGFQRVTSMLFPSDDPYLDTDPVFGVKESLVESYDTYAADAGPCRGLTDVPYTLLRHTFVLEPLPAD</sequence>
<evidence type="ECO:0000256" key="2">
    <source>
        <dbReference type="ARBA" id="ARBA00007825"/>
    </source>
</evidence>
<keyword evidence="4 8" id="KW-0223">Dioxygenase</keyword>
<gene>
    <name evidence="8" type="ORF">PU648_07630</name>
</gene>
<dbReference type="InterPro" id="IPR000627">
    <property type="entry name" value="Intradiol_dOase_C"/>
</dbReference>
<dbReference type="Pfam" id="PF04444">
    <property type="entry name" value="Dioxygenase_N"/>
    <property type="match status" value="1"/>
</dbReference>
<keyword evidence="9" id="KW-1185">Reference proteome</keyword>
<dbReference type="InterPro" id="IPR015889">
    <property type="entry name" value="Intradiol_dOase_core"/>
</dbReference>
<dbReference type="RefSeq" id="WP_143610211.1">
    <property type="nucleotide sequence ID" value="NZ_CP107955.1"/>
</dbReference>
<dbReference type="InterPro" id="IPR007535">
    <property type="entry name" value="Catechol_dOase_N"/>
</dbReference>
<dbReference type="PANTHER" id="PTHR33711">
    <property type="entry name" value="DIOXYGENASE, PUTATIVE (AFU_ORTHOLOGUE AFUA_2G02910)-RELATED"/>
    <property type="match status" value="1"/>
</dbReference>
<evidence type="ECO:0000259" key="7">
    <source>
        <dbReference type="PROSITE" id="PS00083"/>
    </source>
</evidence>
<comment type="caution">
    <text evidence="8">The sequence shown here is derived from an EMBL/GenBank/DDBJ whole genome shotgun (WGS) entry which is preliminary data.</text>
</comment>
<reference evidence="8 9" key="1">
    <citation type="submission" date="2023-02" db="EMBL/GenBank/DDBJ databases">
        <authorList>
            <person name="Maleckis M."/>
        </authorList>
    </citation>
    <scope>NUCLEOTIDE SEQUENCE [LARGE SCALE GENOMIC DNA]</scope>
    <source>
        <strain evidence="8 9">P8-A2</strain>
    </source>
</reference>
<comment type="similarity">
    <text evidence="2">Belongs to the intradiol ring-cleavage dioxygenase family.</text>
</comment>
<accession>A0ABU3UE76</accession>
<evidence type="ECO:0000313" key="8">
    <source>
        <dbReference type="EMBL" id="MDU8992231.1"/>
    </source>
</evidence>
<evidence type="ECO:0000256" key="6">
    <source>
        <dbReference type="ARBA" id="ARBA00023004"/>
    </source>
</evidence>
<feature type="domain" description="Intradiol ring-cleavage dioxygenases" evidence="7">
    <location>
        <begin position="129"/>
        <end position="157"/>
    </location>
</feature>
<dbReference type="Proteomes" id="UP001257627">
    <property type="component" value="Unassembled WGS sequence"/>
</dbReference>
<comment type="cofactor">
    <cofactor evidence="1">
        <name>Fe(3+)</name>
        <dbReference type="ChEBI" id="CHEBI:29034"/>
    </cofactor>
</comment>
<protein>
    <submittedName>
        <fullName evidence="8">Dioxygenase</fullName>
    </submittedName>
</protein>
<dbReference type="Pfam" id="PF00775">
    <property type="entry name" value="Dioxygenase_C"/>
    <property type="match status" value="1"/>
</dbReference>
<dbReference type="Gene3D" id="2.60.130.10">
    <property type="entry name" value="Aromatic compound dioxygenase"/>
    <property type="match status" value="1"/>
</dbReference>
<keyword evidence="5" id="KW-0560">Oxidoreductase</keyword>
<dbReference type="PANTHER" id="PTHR33711:SF7">
    <property type="entry name" value="INTRADIOL RING-CLEAVAGE DIOXYGENASES DOMAIN-CONTAINING PROTEIN-RELATED"/>
    <property type="match status" value="1"/>
</dbReference>
<dbReference type="GO" id="GO:0051213">
    <property type="term" value="F:dioxygenase activity"/>
    <property type="evidence" value="ECO:0007669"/>
    <property type="project" value="UniProtKB-KW"/>
</dbReference>
<evidence type="ECO:0000256" key="1">
    <source>
        <dbReference type="ARBA" id="ARBA00001965"/>
    </source>
</evidence>